<dbReference type="Proteomes" id="UP001431221">
    <property type="component" value="Unassembled WGS sequence"/>
</dbReference>
<dbReference type="Pfam" id="PF04964">
    <property type="entry name" value="Flp_Fap"/>
    <property type="match status" value="1"/>
</dbReference>
<protein>
    <submittedName>
        <fullName evidence="2">Flp family type IVb pilin</fullName>
    </submittedName>
</protein>
<accession>A0ABT0GUL3</accession>
<comment type="caution">
    <text evidence="2">The sequence shown here is derived from an EMBL/GenBank/DDBJ whole genome shotgun (WGS) entry which is preliminary data.</text>
</comment>
<feature type="transmembrane region" description="Helical" evidence="1">
    <location>
        <begin position="31"/>
        <end position="52"/>
    </location>
</feature>
<dbReference type="RefSeq" id="WP_248153513.1">
    <property type="nucleotide sequence ID" value="NZ_JALNMJ010000005.1"/>
</dbReference>
<sequence length="76" mass="8301">MHIHDCLSLMCMSFLSWTRRSFLRDDRGATAIEYGLIVGLISIVVLVAMTAIGSTVRDDIFNAVSTALQNVLPADS</sequence>
<reference evidence="2" key="1">
    <citation type="submission" date="2022-04" db="EMBL/GenBank/DDBJ databases">
        <title>Roseibium sp. CAU 1639 isolated from mud.</title>
        <authorList>
            <person name="Kim W."/>
        </authorList>
    </citation>
    <scope>NUCLEOTIDE SEQUENCE</scope>
    <source>
        <strain evidence="2">CAU 1639</strain>
    </source>
</reference>
<keyword evidence="1" id="KW-0812">Transmembrane</keyword>
<dbReference type="EMBL" id="JALNMJ010000005">
    <property type="protein sequence ID" value="MCK7612523.1"/>
    <property type="molecule type" value="Genomic_DNA"/>
</dbReference>
<keyword evidence="1" id="KW-0472">Membrane</keyword>
<organism evidence="2 3">
    <name type="scientific">Roseibium sediminicola</name>
    <dbReference type="NCBI Taxonomy" id="2933272"/>
    <lineage>
        <taxon>Bacteria</taxon>
        <taxon>Pseudomonadati</taxon>
        <taxon>Pseudomonadota</taxon>
        <taxon>Alphaproteobacteria</taxon>
        <taxon>Hyphomicrobiales</taxon>
        <taxon>Stappiaceae</taxon>
        <taxon>Roseibium</taxon>
    </lineage>
</organism>
<name>A0ABT0GUL3_9HYPH</name>
<evidence type="ECO:0000313" key="2">
    <source>
        <dbReference type="EMBL" id="MCK7612523.1"/>
    </source>
</evidence>
<proteinExistence type="predicted"/>
<keyword evidence="3" id="KW-1185">Reference proteome</keyword>
<evidence type="ECO:0000313" key="3">
    <source>
        <dbReference type="Proteomes" id="UP001431221"/>
    </source>
</evidence>
<keyword evidence="1" id="KW-1133">Transmembrane helix</keyword>
<evidence type="ECO:0000256" key="1">
    <source>
        <dbReference type="SAM" id="Phobius"/>
    </source>
</evidence>
<dbReference type="InterPro" id="IPR007047">
    <property type="entry name" value="Flp_Fap"/>
</dbReference>
<gene>
    <name evidence="2" type="ORF">M0H32_10155</name>
</gene>